<sequence length="153" mass="16470">MSPWQSLSLPCMCRPSGWSTEHCTRYFSLGTVIWAAPVSVAPSQPPTAPPMMNAAIKPSRSAGMIHVGLVDFYGGGAAWPWGVYSVFGDEVPVVYFNDTREDDEVDVGAQVQMPCHTQSSGSAAIYLVVCATLHEDLEPARARRSLHSSGESP</sequence>
<evidence type="ECO:0000313" key="1">
    <source>
        <dbReference type="EMBL" id="KXJ87833.1"/>
    </source>
</evidence>
<dbReference type="AlphaFoldDB" id="A0A136IS90"/>
<accession>A0A136IS90</accession>
<name>A0A136IS90_9PEZI</name>
<reference evidence="2" key="1">
    <citation type="submission" date="2016-02" db="EMBL/GenBank/DDBJ databases">
        <title>Draft genome sequence of Microdochium bolleyi, a fungal endophyte of beachgrass.</title>
        <authorList>
            <consortium name="DOE Joint Genome Institute"/>
            <person name="David A.S."/>
            <person name="May G."/>
            <person name="Haridas S."/>
            <person name="Lim J."/>
            <person name="Wang M."/>
            <person name="Labutti K."/>
            <person name="Lipzen A."/>
            <person name="Barry K."/>
            <person name="Grigoriev I.V."/>
        </authorList>
    </citation>
    <scope>NUCLEOTIDE SEQUENCE [LARGE SCALE GENOMIC DNA]</scope>
    <source>
        <strain evidence="2">J235TASD1</strain>
    </source>
</reference>
<evidence type="ECO:0000313" key="2">
    <source>
        <dbReference type="Proteomes" id="UP000070501"/>
    </source>
</evidence>
<dbReference type="EMBL" id="KQ964260">
    <property type="protein sequence ID" value="KXJ87833.1"/>
    <property type="molecule type" value="Genomic_DNA"/>
</dbReference>
<dbReference type="Proteomes" id="UP000070501">
    <property type="component" value="Unassembled WGS sequence"/>
</dbReference>
<gene>
    <name evidence="1" type="ORF">Micbo1qcDRAFT_178483</name>
</gene>
<protein>
    <submittedName>
        <fullName evidence="1">Uncharacterized protein</fullName>
    </submittedName>
</protein>
<organism evidence="1 2">
    <name type="scientific">Microdochium bolleyi</name>
    <dbReference type="NCBI Taxonomy" id="196109"/>
    <lineage>
        <taxon>Eukaryota</taxon>
        <taxon>Fungi</taxon>
        <taxon>Dikarya</taxon>
        <taxon>Ascomycota</taxon>
        <taxon>Pezizomycotina</taxon>
        <taxon>Sordariomycetes</taxon>
        <taxon>Xylariomycetidae</taxon>
        <taxon>Xylariales</taxon>
        <taxon>Microdochiaceae</taxon>
        <taxon>Microdochium</taxon>
    </lineage>
</organism>
<dbReference type="InParanoid" id="A0A136IS90"/>
<keyword evidence="2" id="KW-1185">Reference proteome</keyword>
<proteinExistence type="predicted"/>